<keyword evidence="8" id="KW-1185">Reference proteome</keyword>
<keyword evidence="3" id="KW-0479">Metal-binding</keyword>
<dbReference type="GO" id="GO:0046872">
    <property type="term" value="F:metal ion binding"/>
    <property type="evidence" value="ECO:0007669"/>
    <property type="project" value="UniProtKB-KW"/>
</dbReference>
<dbReference type="CDD" id="cd01335">
    <property type="entry name" value="Radical_SAM"/>
    <property type="match status" value="1"/>
</dbReference>
<evidence type="ECO:0000313" key="8">
    <source>
        <dbReference type="Proteomes" id="UP000184465"/>
    </source>
</evidence>
<dbReference type="PANTHER" id="PTHR43409">
    <property type="entry name" value="ANAEROBIC MAGNESIUM-PROTOPORPHYRIN IX MONOMETHYL ESTER CYCLASE-RELATED"/>
    <property type="match status" value="1"/>
</dbReference>
<dbReference type="STRING" id="1121301.SAMN02745912_02294"/>
<dbReference type="Pfam" id="PF04055">
    <property type="entry name" value="Radical_SAM"/>
    <property type="match status" value="1"/>
</dbReference>
<dbReference type="SFLD" id="SFLDG01082">
    <property type="entry name" value="B12-binding_domain_containing"/>
    <property type="match status" value="1"/>
</dbReference>
<sequence>MYKLSFTIGNLYNRLKFLLMLGEIIVRYEGAVYRPPSEAYSLIVQITIGCSHNKCTFCSMYKDKEFRKRKTQEIIEDLKNARKEYRKVRRIFLADGNALALKTEYLKEILLCIKELFPECERIGIYSAPKDILRKSLEELKELHSLGLGIAYLGVESGSDEILKKIKKGVTSQEMIEAGKKILASGIKLSVTLISGLGGKEKWEEHAIESAKVINKIKPHYLGLLTLLLRLGTEMYDEVKKGKLELLNPKEVLKETKKLISNLNLTNCLFRSNHASNYVSLSGTLSVDRDKLLKEIDGGLNEEYDFRDERFRSL</sequence>
<dbReference type="PANTHER" id="PTHR43409:SF4">
    <property type="entry name" value="RADICAL SAM SUPERFAMILY PROTEIN"/>
    <property type="match status" value="1"/>
</dbReference>
<dbReference type="Gene3D" id="3.80.30.20">
    <property type="entry name" value="tm_1862 like domain"/>
    <property type="match status" value="1"/>
</dbReference>
<dbReference type="InterPro" id="IPR051198">
    <property type="entry name" value="BchE-like"/>
</dbReference>
<dbReference type="PROSITE" id="PS51918">
    <property type="entry name" value="RADICAL_SAM"/>
    <property type="match status" value="1"/>
</dbReference>
<dbReference type="InterPro" id="IPR007197">
    <property type="entry name" value="rSAM"/>
</dbReference>
<dbReference type="EMBL" id="FRAG01000027">
    <property type="protein sequence ID" value="SHK11585.1"/>
    <property type="molecule type" value="Genomic_DNA"/>
</dbReference>
<dbReference type="InterPro" id="IPR058240">
    <property type="entry name" value="rSAM_sf"/>
</dbReference>
<evidence type="ECO:0000256" key="5">
    <source>
        <dbReference type="ARBA" id="ARBA00023014"/>
    </source>
</evidence>
<protein>
    <submittedName>
        <fullName evidence="7">Fe-S oxidoreductase</fullName>
    </submittedName>
</protein>
<keyword evidence="2" id="KW-0949">S-adenosyl-L-methionine</keyword>
<keyword evidence="4" id="KW-0408">Iron</keyword>
<dbReference type="Proteomes" id="UP000184465">
    <property type="component" value="Unassembled WGS sequence"/>
</dbReference>
<evidence type="ECO:0000256" key="3">
    <source>
        <dbReference type="ARBA" id="ARBA00022723"/>
    </source>
</evidence>
<feature type="domain" description="Radical SAM core" evidence="6">
    <location>
        <begin position="34"/>
        <end position="271"/>
    </location>
</feature>
<evidence type="ECO:0000313" key="7">
    <source>
        <dbReference type="EMBL" id="SHK11585.1"/>
    </source>
</evidence>
<dbReference type="SMART" id="SM00729">
    <property type="entry name" value="Elp3"/>
    <property type="match status" value="1"/>
</dbReference>
<accession>A0A1M6PUG8</accession>
<organism evidence="7 8">
    <name type="scientific">Paramaledivibacter caminithermalis (strain DSM 15212 / CIP 107654 / DViRD3)</name>
    <name type="common">Clostridium caminithermale</name>
    <dbReference type="NCBI Taxonomy" id="1121301"/>
    <lineage>
        <taxon>Bacteria</taxon>
        <taxon>Bacillati</taxon>
        <taxon>Bacillota</taxon>
        <taxon>Clostridia</taxon>
        <taxon>Peptostreptococcales</taxon>
        <taxon>Caminicellaceae</taxon>
        <taxon>Paramaledivibacter</taxon>
    </lineage>
</organism>
<evidence type="ECO:0000256" key="2">
    <source>
        <dbReference type="ARBA" id="ARBA00022691"/>
    </source>
</evidence>
<dbReference type="GO" id="GO:0003824">
    <property type="term" value="F:catalytic activity"/>
    <property type="evidence" value="ECO:0007669"/>
    <property type="project" value="InterPro"/>
</dbReference>
<dbReference type="SFLD" id="SFLDS00029">
    <property type="entry name" value="Radical_SAM"/>
    <property type="match status" value="1"/>
</dbReference>
<evidence type="ECO:0000256" key="4">
    <source>
        <dbReference type="ARBA" id="ARBA00023004"/>
    </source>
</evidence>
<name>A0A1M6PUG8_PARC5</name>
<dbReference type="InterPro" id="IPR006638">
    <property type="entry name" value="Elp3/MiaA/NifB-like_rSAM"/>
</dbReference>
<reference evidence="7 8" key="1">
    <citation type="submission" date="2016-11" db="EMBL/GenBank/DDBJ databases">
        <authorList>
            <person name="Jaros S."/>
            <person name="Januszkiewicz K."/>
            <person name="Wedrychowicz H."/>
        </authorList>
    </citation>
    <scope>NUCLEOTIDE SEQUENCE [LARGE SCALE GENOMIC DNA]</scope>
    <source>
        <strain evidence="7 8">DSM 15212</strain>
    </source>
</reference>
<dbReference type="SFLD" id="SFLDG01095">
    <property type="entry name" value="Uncharacterised_Radical_SAM_Su"/>
    <property type="match status" value="1"/>
</dbReference>
<dbReference type="SUPFAM" id="SSF102114">
    <property type="entry name" value="Radical SAM enzymes"/>
    <property type="match status" value="1"/>
</dbReference>
<comment type="cofactor">
    <cofactor evidence="1">
        <name>[4Fe-4S] cluster</name>
        <dbReference type="ChEBI" id="CHEBI:49883"/>
    </cofactor>
</comment>
<evidence type="ECO:0000259" key="6">
    <source>
        <dbReference type="PROSITE" id="PS51918"/>
    </source>
</evidence>
<keyword evidence="5" id="KW-0411">Iron-sulfur</keyword>
<evidence type="ECO:0000256" key="1">
    <source>
        <dbReference type="ARBA" id="ARBA00001966"/>
    </source>
</evidence>
<gene>
    <name evidence="7" type="ORF">SAMN02745912_02294</name>
</gene>
<dbReference type="AlphaFoldDB" id="A0A1M6PUG8"/>
<proteinExistence type="predicted"/>
<dbReference type="GO" id="GO:0051536">
    <property type="term" value="F:iron-sulfur cluster binding"/>
    <property type="evidence" value="ECO:0007669"/>
    <property type="project" value="UniProtKB-KW"/>
</dbReference>
<dbReference type="InterPro" id="IPR023404">
    <property type="entry name" value="rSAM_horseshoe"/>
</dbReference>